<organism evidence="2 3">
    <name type="scientific">Lactobacillus equicursoris DSM 19284 = JCM 14600 = CIP 110162</name>
    <dbReference type="NCBI Taxonomy" id="1293597"/>
    <lineage>
        <taxon>Bacteria</taxon>
        <taxon>Bacillati</taxon>
        <taxon>Bacillota</taxon>
        <taxon>Bacilli</taxon>
        <taxon>Lactobacillales</taxon>
        <taxon>Lactobacillaceae</taxon>
        <taxon>Lactobacillus</taxon>
    </lineage>
</organism>
<feature type="transmembrane region" description="Helical" evidence="1">
    <location>
        <begin position="89"/>
        <end position="109"/>
    </location>
</feature>
<dbReference type="Proteomes" id="UP000051074">
    <property type="component" value="Unassembled WGS sequence"/>
</dbReference>
<name>A0A0R1LM03_9LACO</name>
<dbReference type="EMBL" id="AZDU01000106">
    <property type="protein sequence ID" value="KRK96831.1"/>
    <property type="molecule type" value="Genomic_DNA"/>
</dbReference>
<keyword evidence="1" id="KW-0812">Transmembrane</keyword>
<reference evidence="2 3" key="1">
    <citation type="journal article" date="2015" name="Genome Announc.">
        <title>Expanding the biotechnology potential of lactobacilli through comparative genomics of 213 strains and associated genera.</title>
        <authorList>
            <person name="Sun Z."/>
            <person name="Harris H.M."/>
            <person name="McCann A."/>
            <person name="Guo C."/>
            <person name="Argimon S."/>
            <person name="Zhang W."/>
            <person name="Yang X."/>
            <person name="Jeffery I.B."/>
            <person name="Cooney J.C."/>
            <person name="Kagawa T.F."/>
            <person name="Liu W."/>
            <person name="Song Y."/>
            <person name="Salvetti E."/>
            <person name="Wrobel A."/>
            <person name="Rasinkangas P."/>
            <person name="Parkhill J."/>
            <person name="Rea M.C."/>
            <person name="O'Sullivan O."/>
            <person name="Ritari J."/>
            <person name="Douillard F.P."/>
            <person name="Paul Ross R."/>
            <person name="Yang R."/>
            <person name="Briner A.E."/>
            <person name="Felis G.E."/>
            <person name="de Vos W.M."/>
            <person name="Barrangou R."/>
            <person name="Klaenhammer T.R."/>
            <person name="Caufield P.W."/>
            <person name="Cui Y."/>
            <person name="Zhang H."/>
            <person name="O'Toole P.W."/>
        </authorList>
    </citation>
    <scope>NUCLEOTIDE SEQUENCE [LARGE SCALE GENOMIC DNA]</scope>
    <source>
        <strain evidence="2 3">DSM 19284</strain>
    </source>
</reference>
<protein>
    <submittedName>
        <fullName evidence="2">Uncharacterized protein</fullName>
    </submittedName>
</protein>
<accession>A0A0R1LM03</accession>
<proteinExistence type="predicted"/>
<gene>
    <name evidence="2" type="ORF">FC20_GL000177</name>
</gene>
<keyword evidence="1" id="KW-0472">Membrane</keyword>
<keyword evidence="1" id="KW-1133">Transmembrane helix</keyword>
<evidence type="ECO:0000256" key="1">
    <source>
        <dbReference type="SAM" id="Phobius"/>
    </source>
</evidence>
<evidence type="ECO:0000313" key="3">
    <source>
        <dbReference type="Proteomes" id="UP000051074"/>
    </source>
</evidence>
<dbReference type="PATRIC" id="fig|1293597.4.peg.185"/>
<dbReference type="Gene3D" id="1.20.5.340">
    <property type="match status" value="1"/>
</dbReference>
<dbReference type="AlphaFoldDB" id="A0A0R1LM03"/>
<keyword evidence="3" id="KW-1185">Reference proteome</keyword>
<comment type="caution">
    <text evidence="2">The sequence shown here is derived from an EMBL/GenBank/DDBJ whole genome shotgun (WGS) entry which is preliminary data.</text>
</comment>
<evidence type="ECO:0000313" key="2">
    <source>
        <dbReference type="EMBL" id="KRK96831.1"/>
    </source>
</evidence>
<dbReference type="eggNOG" id="ENOG5030BRC">
    <property type="taxonomic scope" value="Bacteria"/>
</dbReference>
<sequence>MDNKFGKVDAKLVGLDKRLTNVDERLASIDKHLTNVDKQFVETEQHLSKVDNRLDLLGQKIDQIPTTIENSILREREFQRQQHTETIRYIFGTIVIGLISIAVAIISLML</sequence>
<dbReference type="STRING" id="1293597.FC20_GL000177"/>